<evidence type="ECO:0000313" key="5">
    <source>
        <dbReference type="EMBL" id="MDN0023376.1"/>
    </source>
</evidence>
<reference evidence="6" key="2">
    <citation type="submission" date="2023-08" db="EMBL/GenBank/DDBJ databases">
        <title>Identification and characterization of horizontal gene transfer across gut microbiota members of farm animals based on homology search.</title>
        <authorList>
            <person name="Schwarzerova J."/>
            <person name="Nykrynova M."/>
            <person name="Jureckova K."/>
            <person name="Cejkova D."/>
            <person name="Rychlik I."/>
        </authorList>
    </citation>
    <scope>NUCLEOTIDE SEQUENCE</scope>
    <source>
        <strain evidence="6">ET15</strain>
        <strain evidence="5">ET37</strain>
    </source>
</reference>
<dbReference type="PROSITE" id="PS51257">
    <property type="entry name" value="PROKAR_LIPOPROTEIN"/>
    <property type="match status" value="1"/>
</dbReference>
<name>A0AAW7JFT1_9BACT</name>
<dbReference type="RefSeq" id="WP_068856473.1">
    <property type="nucleotide sequence ID" value="NZ_JAUEIE010000011.1"/>
</dbReference>
<organism evidence="6 8">
    <name type="scientific">Leyella lascolaii</name>
    <dbReference type="NCBI Taxonomy" id="1776379"/>
    <lineage>
        <taxon>Bacteria</taxon>
        <taxon>Pseudomonadati</taxon>
        <taxon>Bacteroidota</taxon>
        <taxon>Bacteroidia</taxon>
        <taxon>Bacteroidales</taxon>
        <taxon>Prevotellaceae</taxon>
        <taxon>Leyella</taxon>
    </lineage>
</organism>
<evidence type="ECO:0000256" key="2">
    <source>
        <dbReference type="ARBA" id="ARBA00022729"/>
    </source>
</evidence>
<dbReference type="Gene3D" id="3.30.910.20">
    <property type="entry name" value="Skp domain"/>
    <property type="match status" value="1"/>
</dbReference>
<dbReference type="Pfam" id="PF03938">
    <property type="entry name" value="OmpH"/>
    <property type="match status" value="1"/>
</dbReference>
<feature type="coiled-coil region" evidence="3">
    <location>
        <begin position="104"/>
        <end position="145"/>
    </location>
</feature>
<reference evidence="6" key="1">
    <citation type="submission" date="2023-06" db="EMBL/GenBank/DDBJ databases">
        <authorList>
            <person name="Zeman M."/>
            <person name="Kubasova T."/>
            <person name="Jahodarova E."/>
            <person name="Nykrynova M."/>
            <person name="Rychlik I."/>
        </authorList>
    </citation>
    <scope>NUCLEOTIDE SEQUENCE</scope>
    <source>
        <strain evidence="6">ET15</strain>
        <strain evidence="5">ET37</strain>
    </source>
</reference>
<feature type="chain" id="PRO_5043947593" evidence="4">
    <location>
        <begin position="20"/>
        <end position="207"/>
    </location>
</feature>
<evidence type="ECO:0000313" key="7">
    <source>
        <dbReference type="Proteomes" id="UP001167831"/>
    </source>
</evidence>
<keyword evidence="3" id="KW-0175">Coiled coil</keyword>
<evidence type="ECO:0000313" key="6">
    <source>
        <dbReference type="EMBL" id="MDN0024739.1"/>
    </source>
</evidence>
<dbReference type="Proteomes" id="UP001168478">
    <property type="component" value="Unassembled WGS sequence"/>
</dbReference>
<dbReference type="InterPro" id="IPR005632">
    <property type="entry name" value="Chaperone_Skp"/>
</dbReference>
<dbReference type="SUPFAM" id="SSF111384">
    <property type="entry name" value="OmpH-like"/>
    <property type="match status" value="1"/>
</dbReference>
<accession>A0AAW7JFT1</accession>
<dbReference type="AlphaFoldDB" id="A0AAW7JFT1"/>
<evidence type="ECO:0000256" key="1">
    <source>
        <dbReference type="ARBA" id="ARBA00009091"/>
    </source>
</evidence>
<dbReference type="InterPro" id="IPR024930">
    <property type="entry name" value="Skp_dom_sf"/>
</dbReference>
<dbReference type="SMART" id="SM00935">
    <property type="entry name" value="OmpH"/>
    <property type="match status" value="1"/>
</dbReference>
<dbReference type="GO" id="GO:0051082">
    <property type="term" value="F:unfolded protein binding"/>
    <property type="evidence" value="ECO:0007669"/>
    <property type="project" value="InterPro"/>
</dbReference>
<dbReference type="Proteomes" id="UP001167831">
    <property type="component" value="Unassembled WGS sequence"/>
</dbReference>
<dbReference type="GO" id="GO:0005829">
    <property type="term" value="C:cytosol"/>
    <property type="evidence" value="ECO:0007669"/>
    <property type="project" value="TreeGrafter"/>
</dbReference>
<keyword evidence="2 4" id="KW-0732">Signal</keyword>
<dbReference type="PANTHER" id="PTHR35089">
    <property type="entry name" value="CHAPERONE PROTEIN SKP"/>
    <property type="match status" value="1"/>
</dbReference>
<comment type="caution">
    <text evidence="6">The sequence shown here is derived from an EMBL/GenBank/DDBJ whole genome shotgun (WGS) entry which is preliminary data.</text>
</comment>
<comment type="similarity">
    <text evidence="1">Belongs to the Skp family.</text>
</comment>
<dbReference type="GO" id="GO:0050821">
    <property type="term" value="P:protein stabilization"/>
    <property type="evidence" value="ECO:0007669"/>
    <property type="project" value="TreeGrafter"/>
</dbReference>
<protein>
    <submittedName>
        <fullName evidence="6">OmpH family outer membrane protein</fullName>
    </submittedName>
</protein>
<keyword evidence="7" id="KW-1185">Reference proteome</keyword>
<feature type="signal peptide" evidence="4">
    <location>
        <begin position="1"/>
        <end position="19"/>
    </location>
</feature>
<dbReference type="EMBL" id="JAUEIE010000011">
    <property type="protein sequence ID" value="MDN0023376.1"/>
    <property type="molecule type" value="Genomic_DNA"/>
</dbReference>
<gene>
    <name evidence="5" type="ORF">QVN81_10135</name>
    <name evidence="6" type="ORF">QVN84_04270</name>
</gene>
<sequence>MNKKNFFGTLAVAAVAVFAATSCDKSQSQVDDKSESGKVAPTETKIAFVEVDSIMTQYKFCKEYSLILQKKGQNIQNTLGQKQQQLETAAANFQQKLQQNAYTREQAERIGAQLQKQNTDLQALNQRLSNEFQTETEKYNNALRDSIQHFLAVYNKDKKYSLILSKAGDNILYADKAHDITNEVIAGLNKAYKSSPAKEKDADAKKK</sequence>
<dbReference type="PANTHER" id="PTHR35089:SF1">
    <property type="entry name" value="CHAPERONE PROTEIN SKP"/>
    <property type="match status" value="1"/>
</dbReference>
<evidence type="ECO:0000313" key="8">
    <source>
        <dbReference type="Proteomes" id="UP001168478"/>
    </source>
</evidence>
<evidence type="ECO:0000256" key="3">
    <source>
        <dbReference type="SAM" id="Coils"/>
    </source>
</evidence>
<proteinExistence type="inferred from homology"/>
<dbReference type="EMBL" id="JAUEIF010000002">
    <property type="protein sequence ID" value="MDN0024739.1"/>
    <property type="molecule type" value="Genomic_DNA"/>
</dbReference>
<evidence type="ECO:0000256" key="4">
    <source>
        <dbReference type="SAM" id="SignalP"/>
    </source>
</evidence>